<evidence type="ECO:0000313" key="2">
    <source>
        <dbReference type="EMBL" id="ODM92760.1"/>
    </source>
</evidence>
<feature type="compositionally biased region" description="Basic and acidic residues" evidence="1">
    <location>
        <begin position="433"/>
        <end position="444"/>
    </location>
</feature>
<protein>
    <submittedName>
        <fullName evidence="2">Uncharacterized protein</fullName>
    </submittedName>
</protein>
<evidence type="ECO:0000256" key="1">
    <source>
        <dbReference type="SAM" id="MobiDB-lite"/>
    </source>
</evidence>
<gene>
    <name evidence="2" type="ORF">Ocin01_13920</name>
</gene>
<dbReference type="EMBL" id="LJIJ01001155">
    <property type="protein sequence ID" value="ODM92760.1"/>
    <property type="molecule type" value="Genomic_DNA"/>
</dbReference>
<sequence length="555" mass="63080">MAEKTYEKCMKAIKYMPELQHRGKIRPLIKMEPGKRKRKLKREPITFVKEMEEEDDIQFSVQQHTSCLFCATTVPLREVETTEFQRERSELVKNICDLLKLSGIQIPEYCPEAMVPLCWRHEKDLKELWNLQQTVMKQVSEFETGVAHFCLFWGEGIVSRSNNEVESEKLVQLRDMIANGYGNKLHATTHSEQDSPTSSRMCNSVIYSVASDDDDDCETEVEDDEESVVEFLQSNVESPQRRIQSFQNVDLNLNGNGLDFQVPERNSDDEESDASSTFFPPSINVGDLRDNFDPVARILFPPPHRQRIEVEKKPDIRRRITVKHDVELDPDGEDNASQASGLAAPLPNPHLIYEGVEIFRTRSHDGYEYLRCGICSHLVKVRKSKTSAKGGLPPSTKLKIEAHVVDAHKKPPSKRVVIASEKTKRRRRSRLSKNMDSEVAAHRQTQDKTKLIECEICGRIVPRPYLPEHRFTHKNDAERKAALKAREPGARPKCNEVEKVSASLLMVVLESATWGASGFCSAPSKSPSCSMGSSPNVKRSSDQFYYRLLILPAAV</sequence>
<dbReference type="AlphaFoldDB" id="A0A1D2MID0"/>
<keyword evidence="3" id="KW-1185">Reference proteome</keyword>
<comment type="caution">
    <text evidence="2">The sequence shown here is derived from an EMBL/GenBank/DDBJ whole genome shotgun (WGS) entry which is preliminary data.</text>
</comment>
<feature type="region of interest" description="Disordered" evidence="1">
    <location>
        <begin position="421"/>
        <end position="444"/>
    </location>
</feature>
<evidence type="ECO:0000313" key="3">
    <source>
        <dbReference type="Proteomes" id="UP000094527"/>
    </source>
</evidence>
<proteinExistence type="predicted"/>
<accession>A0A1D2MID0</accession>
<reference evidence="2 3" key="1">
    <citation type="journal article" date="2016" name="Genome Biol. Evol.">
        <title>Gene Family Evolution Reflects Adaptation to Soil Environmental Stressors in the Genome of the Collembolan Orchesella cincta.</title>
        <authorList>
            <person name="Faddeeva-Vakhrusheva A."/>
            <person name="Derks M.F."/>
            <person name="Anvar S.Y."/>
            <person name="Agamennone V."/>
            <person name="Suring W."/>
            <person name="Smit S."/>
            <person name="van Straalen N.M."/>
            <person name="Roelofs D."/>
        </authorList>
    </citation>
    <scope>NUCLEOTIDE SEQUENCE [LARGE SCALE GENOMIC DNA]</scope>
    <source>
        <tissue evidence="2">Mixed pool</tissue>
    </source>
</reference>
<dbReference type="Proteomes" id="UP000094527">
    <property type="component" value="Unassembled WGS sequence"/>
</dbReference>
<organism evidence="2 3">
    <name type="scientific">Orchesella cincta</name>
    <name type="common">Springtail</name>
    <name type="synonym">Podura cincta</name>
    <dbReference type="NCBI Taxonomy" id="48709"/>
    <lineage>
        <taxon>Eukaryota</taxon>
        <taxon>Metazoa</taxon>
        <taxon>Ecdysozoa</taxon>
        <taxon>Arthropoda</taxon>
        <taxon>Hexapoda</taxon>
        <taxon>Collembola</taxon>
        <taxon>Entomobryomorpha</taxon>
        <taxon>Entomobryoidea</taxon>
        <taxon>Orchesellidae</taxon>
        <taxon>Orchesellinae</taxon>
        <taxon>Orchesella</taxon>
    </lineage>
</organism>
<name>A0A1D2MID0_ORCCI</name>